<accession>A0AC34QSY8</accession>
<dbReference type="Proteomes" id="UP000887576">
    <property type="component" value="Unplaced"/>
</dbReference>
<organism evidence="1 2">
    <name type="scientific">Panagrolaimus sp. JU765</name>
    <dbReference type="NCBI Taxonomy" id="591449"/>
    <lineage>
        <taxon>Eukaryota</taxon>
        <taxon>Metazoa</taxon>
        <taxon>Ecdysozoa</taxon>
        <taxon>Nematoda</taxon>
        <taxon>Chromadorea</taxon>
        <taxon>Rhabditida</taxon>
        <taxon>Tylenchina</taxon>
        <taxon>Panagrolaimomorpha</taxon>
        <taxon>Panagrolaimoidea</taxon>
        <taxon>Panagrolaimidae</taxon>
        <taxon>Panagrolaimus</taxon>
    </lineage>
</organism>
<evidence type="ECO:0000313" key="2">
    <source>
        <dbReference type="WBParaSite" id="JU765_v2.g18950.t1"/>
    </source>
</evidence>
<dbReference type="WBParaSite" id="JU765_v2.g18950.t1">
    <property type="protein sequence ID" value="JU765_v2.g18950.t1"/>
    <property type="gene ID" value="JU765_v2.g18950"/>
</dbReference>
<evidence type="ECO:0000313" key="1">
    <source>
        <dbReference type="Proteomes" id="UP000887576"/>
    </source>
</evidence>
<sequence length="72" mass="8217">MVENVNYDVRIVMTRIANCIKILESSLQPIYETTIIHAYSASAEFEVQELIKIEVMDEVASEVRNRIAETGE</sequence>
<protein>
    <submittedName>
        <fullName evidence="2">Uncharacterized protein</fullName>
    </submittedName>
</protein>
<name>A0AC34QSY8_9BILA</name>
<reference evidence="2" key="1">
    <citation type="submission" date="2022-11" db="UniProtKB">
        <authorList>
            <consortium name="WormBaseParasite"/>
        </authorList>
    </citation>
    <scope>IDENTIFICATION</scope>
</reference>
<proteinExistence type="predicted"/>